<keyword evidence="2" id="KW-1185">Reference proteome</keyword>
<organism evidence="1 2">
    <name type="scientific">Streptomyces mauvecolor</name>
    <dbReference type="NCBI Taxonomy" id="58345"/>
    <lineage>
        <taxon>Bacteria</taxon>
        <taxon>Bacillati</taxon>
        <taxon>Actinomycetota</taxon>
        <taxon>Actinomycetes</taxon>
        <taxon>Kitasatosporales</taxon>
        <taxon>Streptomycetaceae</taxon>
        <taxon>Streptomyces</taxon>
    </lineage>
</organism>
<protein>
    <recommendedName>
        <fullName evidence="3">GNAT family N-acetyltransferase</fullName>
    </recommendedName>
</protein>
<proteinExistence type="predicted"/>
<dbReference type="EMBL" id="JBHSIZ010000005">
    <property type="protein sequence ID" value="MFC4955665.1"/>
    <property type="molecule type" value="Genomic_DNA"/>
</dbReference>
<accession>A0ABV9UJN6</accession>
<gene>
    <name evidence="1" type="ORF">ACFPFX_05055</name>
</gene>
<comment type="caution">
    <text evidence="1">The sequence shown here is derived from an EMBL/GenBank/DDBJ whole genome shotgun (WGS) entry which is preliminary data.</text>
</comment>
<evidence type="ECO:0000313" key="1">
    <source>
        <dbReference type="EMBL" id="MFC4955665.1"/>
    </source>
</evidence>
<dbReference type="Proteomes" id="UP001595834">
    <property type="component" value="Unassembled WGS sequence"/>
</dbReference>
<sequence length="41" mass="4621">MTVAIDRATEADVEVISEIFGEIEAYGVAPKNDKVFYRMEL</sequence>
<name>A0ABV9UJN6_9ACTN</name>
<evidence type="ECO:0000313" key="2">
    <source>
        <dbReference type="Proteomes" id="UP001595834"/>
    </source>
</evidence>
<reference evidence="2" key="1">
    <citation type="journal article" date="2019" name="Int. J. Syst. Evol. Microbiol.">
        <title>The Global Catalogue of Microorganisms (GCM) 10K type strain sequencing project: providing services to taxonomists for standard genome sequencing and annotation.</title>
        <authorList>
            <consortium name="The Broad Institute Genomics Platform"/>
            <consortium name="The Broad Institute Genome Sequencing Center for Infectious Disease"/>
            <person name="Wu L."/>
            <person name="Ma J."/>
        </authorList>
    </citation>
    <scope>NUCLEOTIDE SEQUENCE [LARGE SCALE GENOMIC DNA]</scope>
    <source>
        <strain evidence="2">CCM 7224</strain>
    </source>
</reference>
<dbReference type="RefSeq" id="WP_344370551.1">
    <property type="nucleotide sequence ID" value="NZ_BAAASQ010000001.1"/>
</dbReference>
<evidence type="ECO:0008006" key="3">
    <source>
        <dbReference type="Google" id="ProtNLM"/>
    </source>
</evidence>